<dbReference type="AlphaFoldDB" id="A0A392SBH6"/>
<accession>A0A392SBH6</accession>
<evidence type="ECO:0000313" key="2">
    <source>
        <dbReference type="Proteomes" id="UP000265520"/>
    </source>
</evidence>
<dbReference type="Proteomes" id="UP000265520">
    <property type="component" value="Unassembled WGS sequence"/>
</dbReference>
<name>A0A392SBH6_9FABA</name>
<feature type="non-terminal residue" evidence="1">
    <location>
        <position position="1"/>
    </location>
</feature>
<protein>
    <submittedName>
        <fullName evidence="1">Uncharacterized protein</fullName>
    </submittedName>
</protein>
<dbReference type="EMBL" id="LXQA010351757">
    <property type="protein sequence ID" value="MCI46019.1"/>
    <property type="molecule type" value="Genomic_DNA"/>
</dbReference>
<keyword evidence="2" id="KW-1185">Reference proteome</keyword>
<organism evidence="1 2">
    <name type="scientific">Trifolium medium</name>
    <dbReference type="NCBI Taxonomy" id="97028"/>
    <lineage>
        <taxon>Eukaryota</taxon>
        <taxon>Viridiplantae</taxon>
        <taxon>Streptophyta</taxon>
        <taxon>Embryophyta</taxon>
        <taxon>Tracheophyta</taxon>
        <taxon>Spermatophyta</taxon>
        <taxon>Magnoliopsida</taxon>
        <taxon>eudicotyledons</taxon>
        <taxon>Gunneridae</taxon>
        <taxon>Pentapetalae</taxon>
        <taxon>rosids</taxon>
        <taxon>fabids</taxon>
        <taxon>Fabales</taxon>
        <taxon>Fabaceae</taxon>
        <taxon>Papilionoideae</taxon>
        <taxon>50 kb inversion clade</taxon>
        <taxon>NPAAA clade</taxon>
        <taxon>Hologalegina</taxon>
        <taxon>IRL clade</taxon>
        <taxon>Trifolieae</taxon>
        <taxon>Trifolium</taxon>
    </lineage>
</organism>
<sequence length="39" mass="3951">LTLTIGGCGGPTQVVVIQCGAPTTCSLLGMFKVAKQQQT</sequence>
<reference evidence="1 2" key="1">
    <citation type="journal article" date="2018" name="Front. Plant Sci.">
        <title>Red Clover (Trifolium pratense) and Zigzag Clover (T. medium) - A Picture of Genomic Similarities and Differences.</title>
        <authorList>
            <person name="Dluhosova J."/>
            <person name="Istvanek J."/>
            <person name="Nedelnik J."/>
            <person name="Repkova J."/>
        </authorList>
    </citation>
    <scope>NUCLEOTIDE SEQUENCE [LARGE SCALE GENOMIC DNA]</scope>
    <source>
        <strain evidence="2">cv. 10/8</strain>
        <tissue evidence="1">Leaf</tissue>
    </source>
</reference>
<evidence type="ECO:0000313" key="1">
    <source>
        <dbReference type="EMBL" id="MCI46019.1"/>
    </source>
</evidence>
<proteinExistence type="predicted"/>
<comment type="caution">
    <text evidence="1">The sequence shown here is derived from an EMBL/GenBank/DDBJ whole genome shotgun (WGS) entry which is preliminary data.</text>
</comment>